<dbReference type="PRINTS" id="PR00419">
    <property type="entry name" value="ADXRDTASE"/>
</dbReference>
<organism evidence="2 3">
    <name type="scientific">Halomarina rubra</name>
    <dbReference type="NCBI Taxonomy" id="2071873"/>
    <lineage>
        <taxon>Archaea</taxon>
        <taxon>Methanobacteriati</taxon>
        <taxon>Methanobacteriota</taxon>
        <taxon>Stenosarchaea group</taxon>
        <taxon>Halobacteria</taxon>
        <taxon>Halobacteriales</taxon>
        <taxon>Natronomonadaceae</taxon>
        <taxon>Halomarina</taxon>
    </lineage>
</organism>
<dbReference type="Gene3D" id="3.50.50.60">
    <property type="entry name" value="FAD/NAD(P)-binding domain"/>
    <property type="match status" value="1"/>
</dbReference>
<dbReference type="EMBL" id="JBHUDC010000002">
    <property type="protein sequence ID" value="MFD1512302.1"/>
    <property type="molecule type" value="Genomic_DNA"/>
</dbReference>
<keyword evidence="3" id="KW-1185">Reference proteome</keyword>
<dbReference type="Proteomes" id="UP001597187">
    <property type="component" value="Unassembled WGS sequence"/>
</dbReference>
<gene>
    <name evidence="2" type="ORF">ACFSBT_03290</name>
</gene>
<dbReference type="InterPro" id="IPR036188">
    <property type="entry name" value="FAD/NAD-bd_sf"/>
</dbReference>
<dbReference type="EC" id="1.-.-.-" evidence="2"/>
<keyword evidence="2" id="KW-0560">Oxidoreductase</keyword>
<name>A0ABD6ARF7_9EURY</name>
<evidence type="ECO:0000259" key="1">
    <source>
        <dbReference type="Pfam" id="PF01593"/>
    </source>
</evidence>
<protein>
    <submittedName>
        <fullName evidence="2">NAD(P)/FAD-dependent oxidoreductase</fullName>
        <ecNumber evidence="2">1.-.-.-</ecNumber>
    </submittedName>
</protein>
<reference evidence="2 3" key="1">
    <citation type="journal article" date="2019" name="Int. J. Syst. Evol. Microbiol.">
        <title>The Global Catalogue of Microorganisms (GCM) 10K type strain sequencing project: providing services to taxonomists for standard genome sequencing and annotation.</title>
        <authorList>
            <consortium name="The Broad Institute Genomics Platform"/>
            <consortium name="The Broad Institute Genome Sequencing Center for Infectious Disease"/>
            <person name="Wu L."/>
            <person name="Ma J."/>
        </authorList>
    </citation>
    <scope>NUCLEOTIDE SEQUENCE [LARGE SCALE GENOMIC DNA]</scope>
    <source>
        <strain evidence="2 3">CGMCC 1.12563</strain>
    </source>
</reference>
<dbReference type="Pfam" id="PF01593">
    <property type="entry name" value="Amino_oxidase"/>
    <property type="match status" value="1"/>
</dbReference>
<proteinExistence type="predicted"/>
<feature type="domain" description="Amine oxidase" evidence="1">
    <location>
        <begin position="11"/>
        <end position="416"/>
    </location>
</feature>
<dbReference type="AlphaFoldDB" id="A0ABD6ARF7"/>
<comment type="caution">
    <text evidence="2">The sequence shown here is derived from an EMBL/GenBank/DDBJ whole genome shotgun (WGS) entry which is preliminary data.</text>
</comment>
<dbReference type="InterPro" id="IPR002937">
    <property type="entry name" value="Amino_oxidase"/>
</dbReference>
<evidence type="ECO:0000313" key="3">
    <source>
        <dbReference type="Proteomes" id="UP001597187"/>
    </source>
</evidence>
<sequence>MTRVAVVGGGLAGLVAARHLTESGVDVEVLERERTVGGRVRTTREDGFTFDRGFQVLFTAYPAVQRELDLRALSLRRFTPGAVLARPGHRSVLSDPLRNPGAATETLFNRDVRFSDKLRTFKLQRELRHRDPDDILDAHDGSIEEYLAERGFSREYVENFAAPFYGGITLDRSLGTSSAVFEYTFKMLTEGDIAVPAAGMGAISEQLADRATTAGATVRTGVAVRSLDHSDDGATVETSVGEESVDAVVVATDPKTAGELTGVATPTETNGCVTQYFSLPEHVDLATGKRLLLNTADARPNQVVPLTDVASEYAPDGEQLLSATFLGTPSRDDDVLASEVREALESWYPSRRFVELDLLRTDRVPFAQFAQPPGFRRSLPAPEAPDGPVVLAGDYTQWSSINGALDSGRVAANAVLDRFD</sequence>
<dbReference type="GO" id="GO:0016491">
    <property type="term" value="F:oxidoreductase activity"/>
    <property type="evidence" value="ECO:0007669"/>
    <property type="project" value="UniProtKB-KW"/>
</dbReference>
<accession>A0ABD6ARF7</accession>
<dbReference type="PANTHER" id="PTHR42841">
    <property type="entry name" value="AMINE OXIDASE"/>
    <property type="match status" value="1"/>
</dbReference>
<dbReference type="SUPFAM" id="SSF51905">
    <property type="entry name" value="FAD/NAD(P)-binding domain"/>
    <property type="match status" value="1"/>
</dbReference>
<dbReference type="RefSeq" id="WP_250872284.1">
    <property type="nucleotide sequence ID" value="NZ_JALXFV010000002.1"/>
</dbReference>
<evidence type="ECO:0000313" key="2">
    <source>
        <dbReference type="EMBL" id="MFD1512302.1"/>
    </source>
</evidence>